<keyword evidence="3" id="KW-1185">Reference proteome</keyword>
<accession>A0A558AGG5</accession>
<dbReference type="InterPro" id="IPR041664">
    <property type="entry name" value="AAA_16"/>
</dbReference>
<keyword evidence="2" id="KW-0067">ATP-binding</keyword>
<dbReference type="Proteomes" id="UP000318578">
    <property type="component" value="Unassembled WGS sequence"/>
</dbReference>
<evidence type="ECO:0000313" key="3">
    <source>
        <dbReference type="Proteomes" id="UP000318578"/>
    </source>
</evidence>
<dbReference type="AlphaFoldDB" id="A0A558AGG5"/>
<protein>
    <submittedName>
        <fullName evidence="2">ATP-binding protein</fullName>
    </submittedName>
</protein>
<evidence type="ECO:0000313" key="2">
    <source>
        <dbReference type="EMBL" id="TVT23301.1"/>
    </source>
</evidence>
<comment type="caution">
    <text evidence="2">The sequence shown here is derived from an EMBL/GenBank/DDBJ whole genome shotgun (WGS) entry which is preliminary data.</text>
</comment>
<organism evidence="2 3">
    <name type="scientific">Amycolatopsis acidiphila</name>
    <dbReference type="NCBI Taxonomy" id="715473"/>
    <lineage>
        <taxon>Bacteria</taxon>
        <taxon>Bacillati</taxon>
        <taxon>Actinomycetota</taxon>
        <taxon>Actinomycetes</taxon>
        <taxon>Pseudonocardiales</taxon>
        <taxon>Pseudonocardiaceae</taxon>
        <taxon>Amycolatopsis</taxon>
    </lineage>
</organism>
<gene>
    <name evidence="2" type="ORF">FNH06_10445</name>
</gene>
<dbReference type="Pfam" id="PF13191">
    <property type="entry name" value="AAA_16"/>
    <property type="match status" value="1"/>
</dbReference>
<dbReference type="GO" id="GO:0005524">
    <property type="term" value="F:ATP binding"/>
    <property type="evidence" value="ECO:0007669"/>
    <property type="project" value="UniProtKB-KW"/>
</dbReference>
<evidence type="ECO:0000259" key="1">
    <source>
        <dbReference type="Pfam" id="PF13191"/>
    </source>
</evidence>
<dbReference type="EMBL" id="VJZA01000012">
    <property type="protein sequence ID" value="TVT23301.1"/>
    <property type="molecule type" value="Genomic_DNA"/>
</dbReference>
<sequence length="244" mass="25212">MAMLRGRDAEQGAIGALLARARDGASGALILRGEPGIGKTALLAEAVRGAGGMRVLRGAGVESETELPFAGLHLLLGPGLSRLGALPPPQRAALSCAFGLGGAGGGDRFMIGAGVLSLLAEVAEEARCCASSTTRTGSTARPPRRCCSPRGGWTAKTSRSCSWCGTTRTHSPGPACPSCTCPSCTCPSCTCPGSTRTARPHCSAKTCRRRCGRSSSPRPAGIPSRCWNCRRSSRRMGRDPDRCR</sequence>
<dbReference type="OrthoDB" id="3656034at2"/>
<proteinExistence type="predicted"/>
<reference evidence="2 3" key="1">
    <citation type="submission" date="2019-07" db="EMBL/GenBank/DDBJ databases">
        <title>New species of Amycolatopsis and Streptomyces.</title>
        <authorList>
            <person name="Duangmal K."/>
            <person name="Teo W.F.A."/>
            <person name="Lipun K."/>
        </authorList>
    </citation>
    <scope>NUCLEOTIDE SEQUENCE [LARGE SCALE GENOMIC DNA]</scope>
    <source>
        <strain evidence="2 3">JCM 30562</strain>
    </source>
</reference>
<feature type="domain" description="Orc1-like AAA ATPase" evidence="1">
    <location>
        <begin position="4"/>
        <end position="76"/>
    </location>
</feature>
<name>A0A558AGG5_9PSEU</name>
<keyword evidence="2" id="KW-0547">Nucleotide-binding</keyword>